<evidence type="ECO:0000259" key="3">
    <source>
        <dbReference type="SMART" id="SM00062"/>
    </source>
</evidence>
<dbReference type="Proteomes" id="UP001158087">
    <property type="component" value="Unassembled WGS sequence"/>
</dbReference>
<dbReference type="Pfam" id="PF00497">
    <property type="entry name" value="SBP_bac_3"/>
    <property type="match status" value="1"/>
</dbReference>
<protein>
    <submittedName>
        <fullName evidence="4">Transporter substrate-binding domain-containing protein</fullName>
    </submittedName>
</protein>
<dbReference type="Gene3D" id="3.40.190.10">
    <property type="entry name" value="Periplasmic binding protein-like II"/>
    <property type="match status" value="2"/>
</dbReference>
<evidence type="ECO:0000313" key="5">
    <source>
        <dbReference type="Proteomes" id="UP001158087"/>
    </source>
</evidence>
<feature type="chain" id="PRO_5041320485" evidence="2">
    <location>
        <begin position="23"/>
        <end position="266"/>
    </location>
</feature>
<keyword evidence="1 2" id="KW-0732">Signal</keyword>
<name>A0AA42H482_9HYPH</name>
<feature type="domain" description="Solute-binding protein family 3/N-terminal" evidence="3">
    <location>
        <begin position="36"/>
        <end position="259"/>
    </location>
</feature>
<feature type="signal peptide" evidence="2">
    <location>
        <begin position="1"/>
        <end position="22"/>
    </location>
</feature>
<sequence>MTGIVAGVSLALLIGASTVTIAQETALWNEVQKDGVLRCGAAEDPPYIIRDTATGDYGGLFVELCREFAAVLKVKPEFVATSWDNMVAGLQAKKWDLAMSLTATPQRALAVSFSKPVTHTEVTFLYNKQNPKLSEPKSVADIDQTGITIAVTSGSANDKYLTDAIKKASIMRLPGTDDIRMAVMSKRADIALDTLPANDLFLALHPDWATVLRPVPSVNSKPVAFALRRGTSFADVQVLDIFISDQLASGHIEKLFRDAITLTAKQ</sequence>
<comment type="caution">
    <text evidence="4">The sequence shown here is derived from an EMBL/GenBank/DDBJ whole genome shotgun (WGS) entry which is preliminary data.</text>
</comment>
<proteinExistence type="predicted"/>
<dbReference type="SUPFAM" id="SSF53850">
    <property type="entry name" value="Periplasmic binding protein-like II"/>
    <property type="match status" value="1"/>
</dbReference>
<gene>
    <name evidence="4" type="ORF">N7376_22910</name>
</gene>
<evidence type="ECO:0000313" key="4">
    <source>
        <dbReference type="EMBL" id="MDH0126829.1"/>
    </source>
</evidence>
<evidence type="ECO:0000256" key="1">
    <source>
        <dbReference type="ARBA" id="ARBA00022729"/>
    </source>
</evidence>
<accession>A0AA42H482</accession>
<reference evidence="4" key="1">
    <citation type="submission" date="2022-09" db="EMBL/GenBank/DDBJ databases">
        <title>Intensive care unit water sources are persistently colonized with multi-drug resistant bacteria and are the site of extensive horizontal gene transfer of antibiotic resistance genes.</title>
        <authorList>
            <person name="Diorio-Toth L."/>
        </authorList>
    </citation>
    <scope>NUCLEOTIDE SEQUENCE</scope>
    <source>
        <strain evidence="4">GD04153</strain>
    </source>
</reference>
<evidence type="ECO:0000256" key="2">
    <source>
        <dbReference type="SAM" id="SignalP"/>
    </source>
</evidence>
<dbReference type="PANTHER" id="PTHR35936:SF17">
    <property type="entry name" value="ARGININE-BINDING EXTRACELLULAR PROTEIN ARTP"/>
    <property type="match status" value="1"/>
</dbReference>
<organism evidence="4 5">
    <name type="scientific">Brucella intermedia GD04153</name>
    <dbReference type="NCBI Taxonomy" id="2975438"/>
    <lineage>
        <taxon>Bacteria</taxon>
        <taxon>Pseudomonadati</taxon>
        <taxon>Pseudomonadota</taxon>
        <taxon>Alphaproteobacteria</taxon>
        <taxon>Hyphomicrobiales</taxon>
        <taxon>Brucellaceae</taxon>
        <taxon>Brucella/Ochrobactrum group</taxon>
        <taxon>Brucella</taxon>
    </lineage>
</organism>
<dbReference type="InterPro" id="IPR001638">
    <property type="entry name" value="Solute-binding_3/MltF_N"/>
</dbReference>
<dbReference type="EMBL" id="JAODYY010000017">
    <property type="protein sequence ID" value="MDH0126829.1"/>
    <property type="molecule type" value="Genomic_DNA"/>
</dbReference>
<dbReference type="PANTHER" id="PTHR35936">
    <property type="entry name" value="MEMBRANE-BOUND LYTIC MUREIN TRANSGLYCOSYLASE F"/>
    <property type="match status" value="1"/>
</dbReference>
<dbReference type="SMART" id="SM00062">
    <property type="entry name" value="PBPb"/>
    <property type="match status" value="1"/>
</dbReference>
<dbReference type="AlphaFoldDB" id="A0AA42H482"/>